<keyword evidence="2" id="KW-1185">Reference proteome</keyword>
<proteinExistence type="predicted"/>
<dbReference type="AlphaFoldDB" id="A0AAD7S855"/>
<protein>
    <submittedName>
        <fullName evidence="1">Uncharacterized protein</fullName>
    </submittedName>
</protein>
<comment type="caution">
    <text evidence="1">The sequence shown here is derived from an EMBL/GenBank/DDBJ whole genome shotgun (WGS) entry which is preliminary data.</text>
</comment>
<evidence type="ECO:0000313" key="2">
    <source>
        <dbReference type="Proteomes" id="UP001221898"/>
    </source>
</evidence>
<dbReference type="Proteomes" id="UP001221898">
    <property type="component" value="Unassembled WGS sequence"/>
</dbReference>
<reference evidence="1" key="1">
    <citation type="journal article" date="2023" name="Science">
        <title>Genome structures resolve the early diversification of teleost fishes.</title>
        <authorList>
            <person name="Parey E."/>
            <person name="Louis A."/>
            <person name="Montfort J."/>
            <person name="Bouchez O."/>
            <person name="Roques C."/>
            <person name="Iampietro C."/>
            <person name="Lluch J."/>
            <person name="Castinel A."/>
            <person name="Donnadieu C."/>
            <person name="Desvignes T."/>
            <person name="Floi Bucao C."/>
            <person name="Jouanno E."/>
            <person name="Wen M."/>
            <person name="Mejri S."/>
            <person name="Dirks R."/>
            <person name="Jansen H."/>
            <person name="Henkel C."/>
            <person name="Chen W.J."/>
            <person name="Zahm M."/>
            <person name="Cabau C."/>
            <person name="Klopp C."/>
            <person name="Thompson A.W."/>
            <person name="Robinson-Rechavi M."/>
            <person name="Braasch I."/>
            <person name="Lecointre G."/>
            <person name="Bobe J."/>
            <person name="Postlethwait J.H."/>
            <person name="Berthelot C."/>
            <person name="Roest Crollius H."/>
            <person name="Guiguen Y."/>
        </authorList>
    </citation>
    <scope>NUCLEOTIDE SEQUENCE</scope>
    <source>
        <strain evidence="1">NC1722</strain>
    </source>
</reference>
<name>A0AAD7S855_9TELE</name>
<gene>
    <name evidence="1" type="ORF">AAFF_G00434750</name>
</gene>
<sequence>MDFLIMAECLWETASTGFLSGWGQWGCEAGLFWRDRSPDGHARHLPTSLAKTLGTSTQSMKHPPHGFLESFGVGSLSSANALRLTLPSADIDRQDVACRYTGSVLYPNECHGNAVSVRGGLVFPGYLGESF</sequence>
<dbReference type="EMBL" id="JAINUG010000095">
    <property type="protein sequence ID" value="KAJ8397786.1"/>
    <property type="molecule type" value="Genomic_DNA"/>
</dbReference>
<evidence type="ECO:0000313" key="1">
    <source>
        <dbReference type="EMBL" id="KAJ8397786.1"/>
    </source>
</evidence>
<organism evidence="1 2">
    <name type="scientific">Aldrovandia affinis</name>
    <dbReference type="NCBI Taxonomy" id="143900"/>
    <lineage>
        <taxon>Eukaryota</taxon>
        <taxon>Metazoa</taxon>
        <taxon>Chordata</taxon>
        <taxon>Craniata</taxon>
        <taxon>Vertebrata</taxon>
        <taxon>Euteleostomi</taxon>
        <taxon>Actinopterygii</taxon>
        <taxon>Neopterygii</taxon>
        <taxon>Teleostei</taxon>
        <taxon>Notacanthiformes</taxon>
        <taxon>Halosauridae</taxon>
        <taxon>Aldrovandia</taxon>
    </lineage>
</organism>
<accession>A0AAD7S855</accession>